<protein>
    <submittedName>
        <fullName evidence="1">Uncharacterized protein</fullName>
    </submittedName>
</protein>
<name>A0A382CV38_9ZZZZ</name>
<dbReference type="EMBL" id="UINC01036294">
    <property type="protein sequence ID" value="SVB30036.1"/>
    <property type="molecule type" value="Genomic_DNA"/>
</dbReference>
<dbReference type="AlphaFoldDB" id="A0A382CV38"/>
<reference evidence="1" key="1">
    <citation type="submission" date="2018-05" db="EMBL/GenBank/DDBJ databases">
        <authorList>
            <person name="Lanie J.A."/>
            <person name="Ng W.-L."/>
            <person name="Kazmierczak K.M."/>
            <person name="Andrzejewski T.M."/>
            <person name="Davidsen T.M."/>
            <person name="Wayne K.J."/>
            <person name="Tettelin H."/>
            <person name="Glass J.I."/>
            <person name="Rusch D."/>
            <person name="Podicherti R."/>
            <person name="Tsui H.-C.T."/>
            <person name="Winkler M.E."/>
        </authorList>
    </citation>
    <scope>NUCLEOTIDE SEQUENCE</scope>
</reference>
<proteinExistence type="predicted"/>
<organism evidence="1">
    <name type="scientific">marine metagenome</name>
    <dbReference type="NCBI Taxonomy" id="408172"/>
    <lineage>
        <taxon>unclassified sequences</taxon>
        <taxon>metagenomes</taxon>
        <taxon>ecological metagenomes</taxon>
    </lineage>
</organism>
<evidence type="ECO:0000313" key="1">
    <source>
        <dbReference type="EMBL" id="SVB30036.1"/>
    </source>
</evidence>
<gene>
    <name evidence="1" type="ORF">METZ01_LOCUS182890</name>
</gene>
<sequence length="79" mass="8843">MISGPFASITYKYGNVGFAPESEKQPDGTLPMKFDYTVMENNIEADTDSQEFINHIGDVLVVLLDEKLKEDGKNRTNNT</sequence>
<accession>A0A382CV38</accession>